<evidence type="ECO:0000259" key="4">
    <source>
        <dbReference type="SMART" id="SM00961"/>
    </source>
</evidence>
<reference evidence="5 6" key="1">
    <citation type="submission" date="2018-04" db="EMBL/GenBank/DDBJ databases">
        <title>Genomic Encyclopedia of Type Strains, Phase III (KMG-III): the genomes of soil and plant-associated and newly described type strains.</title>
        <authorList>
            <person name="Whitman W."/>
        </authorList>
    </citation>
    <scope>NUCLEOTIDE SEQUENCE [LARGE SCALE GENOMIC DNA]</scope>
    <source>
        <strain evidence="5 6">KA25</strain>
    </source>
</reference>
<dbReference type="CDD" id="cd03527">
    <property type="entry name" value="RuBisCO_small"/>
    <property type="match status" value="1"/>
</dbReference>
<dbReference type="AlphaFoldDB" id="A0A2T5JVY6"/>
<comment type="miscellaneous">
    <text evidence="3">The basic functional RuBisCO is composed of a large chain homodimer in a 'head-to-tail' conformation. In form I RuBisCO this homodimer is arranged in a barrel-like tetramer with the small subunits forming a tetrameric 'cap' on each end of the 'barrel'.</text>
</comment>
<dbReference type="GO" id="GO:0019253">
    <property type="term" value="P:reductive pentose-phosphate cycle"/>
    <property type="evidence" value="ECO:0007669"/>
    <property type="project" value="UniProtKB-UniRule"/>
</dbReference>
<feature type="domain" description="Ribulose bisphosphate carboxylase small subunit" evidence="4">
    <location>
        <begin position="17"/>
        <end position="114"/>
    </location>
</feature>
<keyword evidence="1 3" id="KW-0113">Calvin cycle</keyword>
<dbReference type="RefSeq" id="WP_108221874.1">
    <property type="nucleotide sequence ID" value="NZ_QAOT01000017.1"/>
</dbReference>
<dbReference type="SMART" id="SM00961">
    <property type="entry name" value="RuBisCO_small"/>
    <property type="match status" value="1"/>
</dbReference>
<gene>
    <name evidence="3" type="primary">cbbS</name>
    <name evidence="5" type="ORF">C8J28_11771</name>
</gene>
<proteinExistence type="inferred from homology"/>
<dbReference type="OrthoDB" id="9788955at2"/>
<keyword evidence="2 3" id="KW-0120">Carbon dioxide fixation</keyword>
<dbReference type="HAMAP" id="MF_00859">
    <property type="entry name" value="RuBisCO_S_bact"/>
    <property type="match status" value="1"/>
</dbReference>
<sequence length="117" mass="13419">MSVQDYKSRLSDPASRKMGTFSYLPPMTEDEIRRQVEWIVKNGWNPAIEHTEPEFASGTYWYMWKLPMFGETDVDAILAELKACHEANPDNHVRLIGYDNFTQSQGANMVVYRGAAV</sequence>
<accession>A0A2T5JVY6</accession>
<dbReference type="Gene3D" id="3.30.190.10">
    <property type="entry name" value="Ribulose bisphosphate carboxylase, small subunit"/>
    <property type="match status" value="1"/>
</dbReference>
<protein>
    <recommendedName>
        <fullName evidence="3">Ribulose bisphosphate carboxylase small subunit</fullName>
        <shortName evidence="3">RuBisCO small subunit</shortName>
    </recommendedName>
</protein>
<dbReference type="PANTHER" id="PTHR31262">
    <property type="entry name" value="RIBULOSE BISPHOSPHATE CARBOXYLASE SMALL CHAIN 1, CHLOROPLASTIC"/>
    <property type="match status" value="1"/>
</dbReference>
<evidence type="ECO:0000313" key="6">
    <source>
        <dbReference type="Proteomes" id="UP000244060"/>
    </source>
</evidence>
<comment type="caution">
    <text evidence="5">The sequence shown here is derived from an EMBL/GenBank/DDBJ whole genome shotgun (WGS) entry which is preliminary data.</text>
</comment>
<evidence type="ECO:0000256" key="2">
    <source>
        <dbReference type="ARBA" id="ARBA00023300"/>
    </source>
</evidence>
<name>A0A2T5JVY6_9RHOB</name>
<evidence type="ECO:0000256" key="1">
    <source>
        <dbReference type="ARBA" id="ARBA00022567"/>
    </source>
</evidence>
<dbReference type="InterPro" id="IPR036385">
    <property type="entry name" value="RuBisCO_ssu_sf"/>
</dbReference>
<dbReference type="Proteomes" id="UP000244060">
    <property type="component" value="Unassembled WGS sequence"/>
</dbReference>
<dbReference type="SUPFAM" id="SSF55239">
    <property type="entry name" value="RuBisCO, small subunit"/>
    <property type="match status" value="1"/>
</dbReference>
<comment type="similarity">
    <text evidence="3">Belongs to the RuBisCO small chain family.</text>
</comment>
<evidence type="ECO:0000256" key="3">
    <source>
        <dbReference type="HAMAP-Rule" id="MF_00859"/>
    </source>
</evidence>
<comment type="function">
    <text evidence="3">RuBisCO catalyzes two reactions: the carboxylation of D-ribulose 1,5-bisphosphate, the primary event in carbon dioxide fixation, as well as the oxidative fragmentation of the pentose substrate. Both reactions occur simultaneously and in competition at the same active site. Although the small subunit is not catalytic it is essential for maximal activity.</text>
</comment>
<evidence type="ECO:0000313" key="5">
    <source>
        <dbReference type="EMBL" id="PTR14302.1"/>
    </source>
</evidence>
<comment type="subunit">
    <text evidence="3">Heterohexadecamer of 8 large and 8 small subunits.</text>
</comment>
<organism evidence="5 6">
    <name type="scientific">Cereibacter azotoformans</name>
    <dbReference type="NCBI Taxonomy" id="43057"/>
    <lineage>
        <taxon>Bacteria</taxon>
        <taxon>Pseudomonadati</taxon>
        <taxon>Pseudomonadota</taxon>
        <taxon>Alphaproteobacteria</taxon>
        <taxon>Rhodobacterales</taxon>
        <taxon>Paracoccaceae</taxon>
        <taxon>Cereibacter</taxon>
    </lineage>
</organism>
<dbReference type="GO" id="GO:0016984">
    <property type="term" value="F:ribulose-bisphosphate carboxylase activity"/>
    <property type="evidence" value="ECO:0007669"/>
    <property type="project" value="UniProtKB-UniRule"/>
</dbReference>
<dbReference type="EMBL" id="QAOT01000017">
    <property type="protein sequence ID" value="PTR14302.1"/>
    <property type="molecule type" value="Genomic_DNA"/>
</dbReference>
<dbReference type="InterPro" id="IPR024681">
    <property type="entry name" value="RuBisCO_ssu"/>
</dbReference>
<keyword evidence="6" id="KW-1185">Reference proteome</keyword>
<dbReference type="Pfam" id="PF00101">
    <property type="entry name" value="RuBisCO_small"/>
    <property type="match status" value="1"/>
</dbReference>
<dbReference type="InterPro" id="IPR000894">
    <property type="entry name" value="RuBisCO_ssu_dom"/>
</dbReference>